<feature type="region of interest" description="Disordered" evidence="1">
    <location>
        <begin position="26"/>
        <end position="123"/>
    </location>
</feature>
<protein>
    <submittedName>
        <fullName evidence="3">Uncharacterized protein</fullName>
    </submittedName>
</protein>
<feature type="chain" id="PRO_5016422659" evidence="2">
    <location>
        <begin position="28"/>
        <end position="123"/>
    </location>
</feature>
<proteinExistence type="predicted"/>
<gene>
    <name evidence="3" type="ORF">DL240_06680</name>
</gene>
<comment type="caution">
    <text evidence="3">The sequence shown here is derived from an EMBL/GenBank/DDBJ whole genome shotgun (WGS) entry which is preliminary data.</text>
</comment>
<dbReference type="EMBL" id="QHKO01000002">
    <property type="protein sequence ID" value="RAL23832.1"/>
    <property type="molecule type" value="Genomic_DNA"/>
</dbReference>
<organism evidence="3 4">
    <name type="scientific">Lujinxingia litoralis</name>
    <dbReference type="NCBI Taxonomy" id="2211119"/>
    <lineage>
        <taxon>Bacteria</taxon>
        <taxon>Deltaproteobacteria</taxon>
        <taxon>Bradymonadales</taxon>
        <taxon>Lujinxingiaceae</taxon>
        <taxon>Lujinxingia</taxon>
    </lineage>
</organism>
<reference evidence="3 4" key="1">
    <citation type="submission" date="2018-05" db="EMBL/GenBank/DDBJ databases">
        <title>Lujinxingia marina gen. nov. sp. nov., a new facultative anaerobic member of the class Deltaproteobacteria, and proposal of Lujinxingaceae fam. nov.</title>
        <authorList>
            <person name="Li C.-M."/>
        </authorList>
    </citation>
    <scope>NUCLEOTIDE SEQUENCE [LARGE SCALE GENOMIC DNA]</scope>
    <source>
        <strain evidence="3 4">B210</strain>
    </source>
</reference>
<sequence length="123" mass="12910">MRHLFARSLFRTSLLLSAGLLTTACNIGDTANRPPTPEAQVDGGDTSSEPDPQDQEDTGTTPDPDQDADPEPESQVGSMLQQRAGAREASSPNYRLRMNLGAPTAAPAESANHKVRPAVGAGN</sequence>
<dbReference type="AlphaFoldDB" id="A0A328C9K6"/>
<dbReference type="OrthoDB" id="9837569at2"/>
<keyword evidence="4" id="KW-1185">Reference proteome</keyword>
<dbReference type="RefSeq" id="WP_111729090.1">
    <property type="nucleotide sequence ID" value="NZ_QHKO01000002.1"/>
</dbReference>
<dbReference type="Proteomes" id="UP000249169">
    <property type="component" value="Unassembled WGS sequence"/>
</dbReference>
<dbReference type="PROSITE" id="PS51257">
    <property type="entry name" value="PROKAR_LIPOPROTEIN"/>
    <property type="match status" value="1"/>
</dbReference>
<evidence type="ECO:0000256" key="1">
    <source>
        <dbReference type="SAM" id="MobiDB-lite"/>
    </source>
</evidence>
<evidence type="ECO:0000256" key="2">
    <source>
        <dbReference type="SAM" id="SignalP"/>
    </source>
</evidence>
<feature type="signal peptide" evidence="2">
    <location>
        <begin position="1"/>
        <end position="27"/>
    </location>
</feature>
<accession>A0A328C9K6</accession>
<keyword evidence="2" id="KW-0732">Signal</keyword>
<evidence type="ECO:0000313" key="4">
    <source>
        <dbReference type="Proteomes" id="UP000249169"/>
    </source>
</evidence>
<name>A0A328C9K6_9DELT</name>
<evidence type="ECO:0000313" key="3">
    <source>
        <dbReference type="EMBL" id="RAL23832.1"/>
    </source>
</evidence>